<evidence type="ECO:0008006" key="9">
    <source>
        <dbReference type="Google" id="ProtNLM"/>
    </source>
</evidence>
<proteinExistence type="inferred from homology"/>
<dbReference type="EMBL" id="JAINUF010000021">
    <property type="protein sequence ID" value="KAJ8335181.1"/>
    <property type="molecule type" value="Genomic_DNA"/>
</dbReference>
<comment type="subcellular location">
    <subcellularLocation>
        <location evidence="1">Membrane</location>
        <topology evidence="1">Multi-pass membrane protein</topology>
    </subcellularLocation>
</comment>
<dbReference type="AlphaFoldDB" id="A0A9Q1EAG7"/>
<protein>
    <recommendedName>
        <fullName evidence="9">Transmembrane protein</fullName>
    </recommendedName>
</protein>
<accession>A0A9Q1EAG7</accession>
<evidence type="ECO:0000256" key="2">
    <source>
        <dbReference type="ARBA" id="ARBA00009565"/>
    </source>
</evidence>
<dbReference type="PANTHER" id="PTHR23320">
    <property type="entry name" value="MEMBRANE-SPANNING 4-DOMAINS SUBFAMILY A MS4A -RELATED"/>
    <property type="match status" value="1"/>
</dbReference>
<name>A0A9Q1EAG7_SYNKA</name>
<feature type="transmembrane region" description="Helical" evidence="6">
    <location>
        <begin position="370"/>
        <end position="394"/>
    </location>
</feature>
<dbReference type="GO" id="GO:0016020">
    <property type="term" value="C:membrane"/>
    <property type="evidence" value="ECO:0007669"/>
    <property type="project" value="UniProtKB-SubCell"/>
</dbReference>
<dbReference type="InterPro" id="IPR030417">
    <property type="entry name" value="MS4A"/>
</dbReference>
<dbReference type="OrthoDB" id="8951938at2759"/>
<feature type="transmembrane region" description="Helical" evidence="6">
    <location>
        <begin position="340"/>
        <end position="364"/>
    </location>
</feature>
<evidence type="ECO:0000313" key="8">
    <source>
        <dbReference type="Proteomes" id="UP001152622"/>
    </source>
</evidence>
<keyword evidence="4 6" id="KW-1133">Transmembrane helix</keyword>
<gene>
    <name evidence="7" type="ORF">SKAU_G00408200</name>
</gene>
<reference evidence="7" key="1">
    <citation type="journal article" date="2023" name="Science">
        <title>Genome structures resolve the early diversification of teleost fishes.</title>
        <authorList>
            <person name="Parey E."/>
            <person name="Louis A."/>
            <person name="Montfort J."/>
            <person name="Bouchez O."/>
            <person name="Roques C."/>
            <person name="Iampietro C."/>
            <person name="Lluch J."/>
            <person name="Castinel A."/>
            <person name="Donnadieu C."/>
            <person name="Desvignes T."/>
            <person name="Floi Bucao C."/>
            <person name="Jouanno E."/>
            <person name="Wen M."/>
            <person name="Mejri S."/>
            <person name="Dirks R."/>
            <person name="Jansen H."/>
            <person name="Henkel C."/>
            <person name="Chen W.J."/>
            <person name="Zahm M."/>
            <person name="Cabau C."/>
            <person name="Klopp C."/>
            <person name="Thompson A.W."/>
            <person name="Robinson-Rechavi M."/>
            <person name="Braasch I."/>
            <person name="Lecointre G."/>
            <person name="Bobe J."/>
            <person name="Postlethwait J.H."/>
            <person name="Berthelot C."/>
            <person name="Roest Crollius H."/>
            <person name="Guiguen Y."/>
        </authorList>
    </citation>
    <scope>NUCLEOTIDE SEQUENCE</scope>
    <source>
        <tissue evidence="7">Blood</tissue>
    </source>
</reference>
<sequence length="542" mass="58357">MSLTMTKAGDITVFTVTSDSGSRWPMVCQLFTYLCCSPMCAVSGRLRKLMAGTQSTLATVQIMAGLLTIGLGAVLMSVYFGPYSLVYIGAHYWSGTIFIISGLFCIFAERFSSTCSVSTAVAVNLVSAALAVTAIVLYAVDDGPRLADVCMPGNPDNHDLDGDYGVRHAVTVTAKERDAGDSNLQLCQMYKSALLPIVIGLKVLLVASAALQISVNISVAVLYIKALMKNSEGEQVTEAHQPLTVEARHRWLKVVSAFVESMAPLALFLRVVNGVENSSQNGSACERNFTANFWIINQSADRLYRQKAGPDGFDKLLGALCCTPACYVSGRLRKLTVGPLSSLATVQMMMGLLTIGFGAVLMTLYDGPYFMLYIGAPYWLGASFIFSGLFTIFGERFSSPCLVFLTGTVNVASAVLAVIAIVIYSVDEGAVFDRSCLVSRQNDGYYSSYAGSYGDYRRVNLTDVERNMKDSNLQICQMYKSAILPIAKGLKVLLVASAALQLCVSISVAVLAIRALKKNSEGQQVPEDKQPLMEEVTANPVA</sequence>
<organism evidence="7 8">
    <name type="scientific">Synaphobranchus kaupii</name>
    <name type="common">Kaup's arrowtooth eel</name>
    <dbReference type="NCBI Taxonomy" id="118154"/>
    <lineage>
        <taxon>Eukaryota</taxon>
        <taxon>Metazoa</taxon>
        <taxon>Chordata</taxon>
        <taxon>Craniata</taxon>
        <taxon>Vertebrata</taxon>
        <taxon>Euteleostomi</taxon>
        <taxon>Actinopterygii</taxon>
        <taxon>Neopterygii</taxon>
        <taxon>Teleostei</taxon>
        <taxon>Anguilliformes</taxon>
        <taxon>Synaphobranchidae</taxon>
        <taxon>Synaphobranchus</taxon>
    </lineage>
</organism>
<evidence type="ECO:0000313" key="7">
    <source>
        <dbReference type="EMBL" id="KAJ8335181.1"/>
    </source>
</evidence>
<evidence type="ECO:0000256" key="5">
    <source>
        <dbReference type="ARBA" id="ARBA00023136"/>
    </source>
</evidence>
<feature type="transmembrane region" description="Helical" evidence="6">
    <location>
        <begin position="120"/>
        <end position="140"/>
    </location>
</feature>
<dbReference type="Pfam" id="PF04103">
    <property type="entry name" value="CD20"/>
    <property type="match status" value="2"/>
</dbReference>
<feature type="transmembrane region" description="Helical" evidence="6">
    <location>
        <begin position="56"/>
        <end position="80"/>
    </location>
</feature>
<keyword evidence="8" id="KW-1185">Reference proteome</keyword>
<keyword evidence="5 6" id="KW-0472">Membrane</keyword>
<evidence type="ECO:0000256" key="6">
    <source>
        <dbReference type="SAM" id="Phobius"/>
    </source>
</evidence>
<evidence type="ECO:0000256" key="4">
    <source>
        <dbReference type="ARBA" id="ARBA00022989"/>
    </source>
</evidence>
<keyword evidence="3 6" id="KW-0812">Transmembrane</keyword>
<evidence type="ECO:0000256" key="1">
    <source>
        <dbReference type="ARBA" id="ARBA00004141"/>
    </source>
</evidence>
<dbReference type="InterPro" id="IPR007237">
    <property type="entry name" value="CD20-like"/>
</dbReference>
<feature type="transmembrane region" description="Helical" evidence="6">
    <location>
        <begin position="199"/>
        <end position="224"/>
    </location>
</feature>
<feature type="transmembrane region" description="Helical" evidence="6">
    <location>
        <begin position="401"/>
        <end position="424"/>
    </location>
</feature>
<evidence type="ECO:0000256" key="3">
    <source>
        <dbReference type="ARBA" id="ARBA00022692"/>
    </source>
</evidence>
<dbReference type="PANTHER" id="PTHR23320:SF125">
    <property type="entry name" value="TRANSMEMBRANE PROTEIN 176L.1-RELATED"/>
    <property type="match status" value="1"/>
</dbReference>
<feature type="transmembrane region" description="Helical" evidence="6">
    <location>
        <begin position="492"/>
        <end position="513"/>
    </location>
</feature>
<comment type="similarity">
    <text evidence="2">Belongs to the MS4A family.</text>
</comment>
<feature type="transmembrane region" description="Helical" evidence="6">
    <location>
        <begin position="86"/>
        <end position="108"/>
    </location>
</feature>
<comment type="caution">
    <text evidence="7">The sequence shown here is derived from an EMBL/GenBank/DDBJ whole genome shotgun (WGS) entry which is preliminary data.</text>
</comment>
<dbReference type="Proteomes" id="UP001152622">
    <property type="component" value="Chromosome 21"/>
</dbReference>